<proteinExistence type="predicted"/>
<evidence type="ECO:0000313" key="6">
    <source>
        <dbReference type="Proteomes" id="UP000490939"/>
    </source>
</evidence>
<keyword evidence="6" id="KW-1185">Reference proteome</keyword>
<accession>A0A8H3VIT7</accession>
<keyword evidence="2" id="KW-1133">Transmembrane helix</keyword>
<dbReference type="Proteomes" id="UP000447873">
    <property type="component" value="Unassembled WGS sequence"/>
</dbReference>
<dbReference type="AlphaFoldDB" id="A0A8H3VIT7"/>
<dbReference type="EMBL" id="WNWS01000185">
    <property type="protein sequence ID" value="KAE9975888.1"/>
    <property type="molecule type" value="Genomic_DNA"/>
</dbReference>
<evidence type="ECO:0008006" key="7">
    <source>
        <dbReference type="Google" id="ProtNLM"/>
    </source>
</evidence>
<gene>
    <name evidence="4" type="ORF">EG327_003220</name>
    <name evidence="3" type="ORF">EG328_002933</name>
</gene>
<evidence type="ECO:0000256" key="1">
    <source>
        <dbReference type="SAM" id="MobiDB-lite"/>
    </source>
</evidence>
<comment type="caution">
    <text evidence="4">The sequence shown here is derived from an EMBL/GenBank/DDBJ whole genome shotgun (WGS) entry which is preliminary data.</text>
</comment>
<evidence type="ECO:0000313" key="3">
    <source>
        <dbReference type="EMBL" id="KAE9975888.1"/>
    </source>
</evidence>
<organism evidence="4 6">
    <name type="scientific">Venturia inaequalis</name>
    <name type="common">Apple scab fungus</name>
    <dbReference type="NCBI Taxonomy" id="5025"/>
    <lineage>
        <taxon>Eukaryota</taxon>
        <taxon>Fungi</taxon>
        <taxon>Dikarya</taxon>
        <taxon>Ascomycota</taxon>
        <taxon>Pezizomycotina</taxon>
        <taxon>Dothideomycetes</taxon>
        <taxon>Pleosporomycetidae</taxon>
        <taxon>Venturiales</taxon>
        <taxon>Venturiaceae</taxon>
        <taxon>Venturia</taxon>
    </lineage>
</organism>
<feature type="compositionally biased region" description="Polar residues" evidence="1">
    <location>
        <begin position="383"/>
        <end position="401"/>
    </location>
</feature>
<evidence type="ECO:0000313" key="4">
    <source>
        <dbReference type="EMBL" id="KAE9988740.1"/>
    </source>
</evidence>
<dbReference type="Proteomes" id="UP000490939">
    <property type="component" value="Unassembled WGS sequence"/>
</dbReference>
<dbReference type="EMBL" id="WNWR01000207">
    <property type="protein sequence ID" value="KAE9988740.1"/>
    <property type="molecule type" value="Genomic_DNA"/>
</dbReference>
<keyword evidence="2" id="KW-0472">Membrane</keyword>
<dbReference type="Gene3D" id="3.60.15.10">
    <property type="entry name" value="Ribonuclease Z/Hydroxyacylglutathione hydrolase-like"/>
    <property type="match status" value="1"/>
</dbReference>
<keyword evidence="2" id="KW-0812">Transmembrane</keyword>
<dbReference type="PANTHER" id="PTHR36142">
    <property type="entry name" value="METALLO-HYDROLASE/OXIDOREDUCTASE SUPERFAMILY PROTEIN"/>
    <property type="match status" value="1"/>
</dbReference>
<feature type="transmembrane region" description="Helical" evidence="2">
    <location>
        <begin position="448"/>
        <end position="468"/>
    </location>
</feature>
<reference evidence="4 6" key="1">
    <citation type="submission" date="2019-07" db="EMBL/GenBank/DDBJ databases">
        <title>Venturia inaequalis Genome Resource.</title>
        <authorList>
            <person name="Lichtner F.J."/>
        </authorList>
    </citation>
    <scope>NUCLEOTIDE SEQUENCE [LARGE SCALE GENOMIC DNA]</scope>
    <source>
        <strain evidence="3 5">120213</strain>
        <strain evidence="4 6">DMI_063113</strain>
    </source>
</reference>
<protein>
    <recommendedName>
        <fullName evidence="7">Mitochondrial outer membrane protein OM14 C-terminal domain-containing protein</fullName>
    </recommendedName>
</protein>
<evidence type="ECO:0000256" key="2">
    <source>
        <dbReference type="SAM" id="Phobius"/>
    </source>
</evidence>
<feature type="transmembrane region" description="Helical" evidence="2">
    <location>
        <begin position="480"/>
        <end position="503"/>
    </location>
</feature>
<dbReference type="InterPro" id="IPR036866">
    <property type="entry name" value="RibonucZ/Hydroxyglut_hydro"/>
</dbReference>
<name>A0A8H3VIT7_VENIN</name>
<feature type="compositionally biased region" description="Basic and acidic residues" evidence="1">
    <location>
        <begin position="402"/>
        <end position="412"/>
    </location>
</feature>
<evidence type="ECO:0000313" key="5">
    <source>
        <dbReference type="Proteomes" id="UP000447873"/>
    </source>
</evidence>
<sequence>MARSISPSKQLEDSLQQSIKSALSTRRPVLHHLNADSSWLVQIPRPFEELKDFDGKAKVGGRKRGQARKYFNILIDPWLARAQSDVAPWFSTQEHAFESRVGSIGAVEELIGGIERTVRGEDEEDVDMDEYESCIDAVVICHEFTDHCHKDTLLEVDKRVPVFGTKKAADLMRSWKHFSTITTIPAFTSADPDWRKYSQPPLPPWLSISRLQSESDAFYYHSGIMISFSSTVPAMAQPSAESIIYTPHGLPPAALSPLSSASPPIKCLCLMHGLHDVSISWGQQLNLGAKNAVKAMEVLKAKYWVGTHDEVKKGGGLVSWVLNRKVLGWKDAVQEVLGDEGIYVRYEEVENGESRVRAPPVAEIEHTEDSISSLVDVDSPHISSVPSDFESQSVKTDTQASRIEHEATDKALEDKKKTEAKAKELKDKAKAKAGKAESRIKANADNPVILANGLIVGILGTVLGVGAYKKYAAGELSAKVIATWAGVVGLFAVGDFYASQYFFQKYPPKK</sequence>
<dbReference type="PANTHER" id="PTHR36142:SF2">
    <property type="entry name" value="METALLO-HYDROLASE_OXIDOREDUCTASE SUPERFAMILY PROTEIN"/>
    <property type="match status" value="1"/>
</dbReference>
<feature type="region of interest" description="Disordered" evidence="1">
    <location>
        <begin position="383"/>
        <end position="412"/>
    </location>
</feature>